<evidence type="ECO:0000313" key="1">
    <source>
        <dbReference type="EMBL" id="HIZ57897.1"/>
    </source>
</evidence>
<reference evidence="1" key="2">
    <citation type="submission" date="2021-04" db="EMBL/GenBank/DDBJ databases">
        <authorList>
            <person name="Gilroy R."/>
        </authorList>
    </citation>
    <scope>NUCLEOTIDE SEQUENCE</scope>
    <source>
        <strain evidence="1">ChiBcec16-3735</strain>
    </source>
</reference>
<accession>A0A9D2JM70</accession>
<organism evidence="1 2">
    <name type="scientific">Candidatus Faecalibacterium gallistercoris</name>
    <dbReference type="NCBI Taxonomy" id="2838579"/>
    <lineage>
        <taxon>Bacteria</taxon>
        <taxon>Bacillati</taxon>
        <taxon>Bacillota</taxon>
        <taxon>Clostridia</taxon>
        <taxon>Eubacteriales</taxon>
        <taxon>Oscillospiraceae</taxon>
        <taxon>Faecalibacterium</taxon>
    </lineage>
</organism>
<name>A0A9D2JM70_9FIRM</name>
<gene>
    <name evidence="1" type="ORF">H9725_04865</name>
</gene>
<reference evidence="1" key="1">
    <citation type="journal article" date="2021" name="PeerJ">
        <title>Extensive microbial diversity within the chicken gut microbiome revealed by metagenomics and culture.</title>
        <authorList>
            <person name="Gilroy R."/>
            <person name="Ravi A."/>
            <person name="Getino M."/>
            <person name="Pursley I."/>
            <person name="Horton D.L."/>
            <person name="Alikhan N.F."/>
            <person name="Baker D."/>
            <person name="Gharbi K."/>
            <person name="Hall N."/>
            <person name="Watson M."/>
            <person name="Adriaenssens E.M."/>
            <person name="Foster-Nyarko E."/>
            <person name="Jarju S."/>
            <person name="Secka A."/>
            <person name="Antonio M."/>
            <person name="Oren A."/>
            <person name="Chaudhuri R.R."/>
            <person name="La Ragione R."/>
            <person name="Hildebrand F."/>
            <person name="Pallen M.J."/>
        </authorList>
    </citation>
    <scope>NUCLEOTIDE SEQUENCE</scope>
    <source>
        <strain evidence="1">ChiBcec16-3735</strain>
    </source>
</reference>
<comment type="caution">
    <text evidence="1">The sequence shown here is derived from an EMBL/GenBank/DDBJ whole genome shotgun (WGS) entry which is preliminary data.</text>
</comment>
<evidence type="ECO:0000313" key="2">
    <source>
        <dbReference type="Proteomes" id="UP000824065"/>
    </source>
</evidence>
<sequence>MEGRRAGKPHTERIYVKVTSEFDTTGSMVPLSITWADGRTFAIEAVRDFRPAGAVGNDRAGDCFTVLIRGRERRLFFEHISPQFIGRVGRWFVEKTVTA</sequence>
<dbReference type="EMBL" id="DXBJ01000032">
    <property type="protein sequence ID" value="HIZ57897.1"/>
    <property type="molecule type" value="Genomic_DNA"/>
</dbReference>
<proteinExistence type="predicted"/>
<dbReference type="AlphaFoldDB" id="A0A9D2JM70"/>
<protein>
    <submittedName>
        <fullName evidence="1">Uncharacterized protein</fullName>
    </submittedName>
</protein>
<dbReference type="Proteomes" id="UP000824065">
    <property type="component" value="Unassembled WGS sequence"/>
</dbReference>